<dbReference type="OMA" id="MDNSHIS"/>
<dbReference type="GO" id="GO:0043626">
    <property type="term" value="C:PCNA complex"/>
    <property type="evidence" value="ECO:0007669"/>
    <property type="project" value="TreeGrafter"/>
</dbReference>
<evidence type="ECO:0000256" key="2">
    <source>
        <dbReference type="ARBA" id="ARBA00023125"/>
    </source>
</evidence>
<evidence type="ECO:0000313" key="8">
    <source>
        <dbReference type="EMBL" id="OBZ73429.1"/>
    </source>
</evidence>
<protein>
    <recommendedName>
        <fullName evidence="3">DNA sliding clamp PCNA</fullName>
    </recommendedName>
</protein>
<comment type="caution">
    <text evidence="8">The sequence shown here is derived from an EMBL/GenBank/DDBJ whole genome shotgun (WGS) entry which is preliminary data.</text>
</comment>
<dbReference type="STRING" id="5627.A0A1C7MAK5"/>
<gene>
    <name evidence="8" type="primary">pcn1_0</name>
    <name evidence="8" type="ORF">A0H81_06601</name>
</gene>
<dbReference type="CDD" id="cd00577">
    <property type="entry name" value="PCNA"/>
    <property type="match status" value="1"/>
</dbReference>
<sequence length="220" mass="24324">MLEARLSEAATLKRLLDAVKELVSDANFECNEEGINLQAMDNSHVALVSVKLEASGFKRYRCDRPMPLGVNLGSLTKVLKCAKDDDVCILKAADDADILSLTYEAKNSDRIAEYEMKLMDIDSDTLGIPDTEYDASVTMPSSEFSRIVRDLSQLGESVRIEVSKEGIRFVSDGEAANGNILLKQTESGKKGSSSKQEDDEDEEEEEEAKATDEEMRTRRG</sequence>
<dbReference type="GO" id="GO:0006275">
    <property type="term" value="P:regulation of DNA replication"/>
    <property type="evidence" value="ECO:0007669"/>
    <property type="project" value="InterPro"/>
</dbReference>
<dbReference type="GO" id="GO:0003677">
    <property type="term" value="F:DNA binding"/>
    <property type="evidence" value="ECO:0007669"/>
    <property type="project" value="UniProtKB-KW"/>
</dbReference>
<dbReference type="GO" id="GO:0006272">
    <property type="term" value="P:leading strand elongation"/>
    <property type="evidence" value="ECO:0007669"/>
    <property type="project" value="TreeGrafter"/>
</dbReference>
<dbReference type="PROSITE" id="PS00293">
    <property type="entry name" value="PCNA_2"/>
    <property type="match status" value="1"/>
</dbReference>
<dbReference type="AlphaFoldDB" id="A0A1C7MAK5"/>
<dbReference type="Pfam" id="PF00705">
    <property type="entry name" value="PCNA_N"/>
    <property type="match status" value="1"/>
</dbReference>
<evidence type="ECO:0000256" key="5">
    <source>
        <dbReference type="SAM" id="MobiDB-lite"/>
    </source>
</evidence>
<dbReference type="InterPro" id="IPR022649">
    <property type="entry name" value="Pr_cel_nuc_antig_C"/>
</dbReference>
<dbReference type="InterPro" id="IPR046938">
    <property type="entry name" value="DNA_clamp_sf"/>
</dbReference>
<proteinExistence type="inferred from homology"/>
<organism evidence="8 9">
    <name type="scientific">Grifola frondosa</name>
    <name type="common">Maitake</name>
    <name type="synonym">Polyporus frondosus</name>
    <dbReference type="NCBI Taxonomy" id="5627"/>
    <lineage>
        <taxon>Eukaryota</taxon>
        <taxon>Fungi</taxon>
        <taxon>Dikarya</taxon>
        <taxon>Basidiomycota</taxon>
        <taxon>Agaricomycotina</taxon>
        <taxon>Agaricomycetes</taxon>
        <taxon>Polyporales</taxon>
        <taxon>Grifolaceae</taxon>
        <taxon>Grifola</taxon>
    </lineage>
</organism>
<dbReference type="OrthoDB" id="534348at2759"/>
<evidence type="ECO:0000313" key="9">
    <source>
        <dbReference type="Proteomes" id="UP000092993"/>
    </source>
</evidence>
<evidence type="ECO:0000259" key="7">
    <source>
        <dbReference type="Pfam" id="PF02747"/>
    </source>
</evidence>
<dbReference type="PRINTS" id="PR00339">
    <property type="entry name" value="PCNACYCLIN"/>
</dbReference>
<comment type="function">
    <text evidence="3">This protein is an auxiliary protein of DNA polymerase delta and is involved in the control of eukaryotic DNA replication by increasing the polymerase's processivity during elongation of the leading strand.</text>
</comment>
<reference evidence="8 9" key="1">
    <citation type="submission" date="2016-03" db="EMBL/GenBank/DDBJ databases">
        <title>Whole genome sequencing of Grifola frondosa 9006-11.</title>
        <authorList>
            <person name="Min B."/>
            <person name="Park H."/>
            <person name="Kim J.-G."/>
            <person name="Cho H."/>
            <person name="Oh Y.-L."/>
            <person name="Kong W.-S."/>
            <person name="Choi I.-G."/>
        </authorList>
    </citation>
    <scope>NUCLEOTIDE SEQUENCE [LARGE SCALE GENOMIC DNA]</scope>
    <source>
        <strain evidence="8 9">9006-11</strain>
    </source>
</reference>
<dbReference type="SUPFAM" id="SSF55979">
    <property type="entry name" value="DNA clamp"/>
    <property type="match status" value="2"/>
</dbReference>
<keyword evidence="9" id="KW-1185">Reference proteome</keyword>
<comment type="similarity">
    <text evidence="1 4">Belongs to the PCNA family.</text>
</comment>
<evidence type="ECO:0000256" key="1">
    <source>
        <dbReference type="ARBA" id="ARBA00010462"/>
    </source>
</evidence>
<feature type="region of interest" description="Disordered" evidence="5">
    <location>
        <begin position="178"/>
        <end position="220"/>
    </location>
</feature>
<feature type="domain" description="Proliferating cell nuclear antigen PCNA N-terminal" evidence="6">
    <location>
        <begin position="1"/>
        <end position="124"/>
    </location>
</feature>
<feature type="domain" description="Proliferating cell nuclear antigen PCNA C-terminal" evidence="7">
    <location>
        <begin position="127"/>
        <end position="190"/>
    </location>
</feature>
<accession>A0A1C7MAK5</accession>
<keyword evidence="2 4" id="KW-0238">DNA-binding</keyword>
<keyword evidence="3" id="KW-0539">Nucleus</keyword>
<evidence type="ECO:0000256" key="4">
    <source>
        <dbReference type="RuleBase" id="RU003671"/>
    </source>
</evidence>
<comment type="subcellular location">
    <subcellularLocation>
        <location evidence="3">Nucleus</location>
    </subcellularLocation>
</comment>
<dbReference type="InterPro" id="IPR022659">
    <property type="entry name" value="Pr_cel_nuc_antig_CS"/>
</dbReference>
<dbReference type="GO" id="GO:0019985">
    <property type="term" value="P:translesion synthesis"/>
    <property type="evidence" value="ECO:0007669"/>
    <property type="project" value="TreeGrafter"/>
</dbReference>
<dbReference type="InterPro" id="IPR022648">
    <property type="entry name" value="Pr_cel_nuc_antig_N"/>
</dbReference>
<dbReference type="GO" id="GO:0006298">
    <property type="term" value="P:mismatch repair"/>
    <property type="evidence" value="ECO:0007669"/>
    <property type="project" value="TreeGrafter"/>
</dbReference>
<keyword evidence="4" id="KW-0235">DNA replication</keyword>
<dbReference type="PANTHER" id="PTHR11352">
    <property type="entry name" value="PROLIFERATING CELL NUCLEAR ANTIGEN"/>
    <property type="match status" value="1"/>
</dbReference>
<dbReference type="Pfam" id="PF02747">
    <property type="entry name" value="PCNA_C"/>
    <property type="match status" value="1"/>
</dbReference>
<dbReference type="EMBL" id="LUGG01000007">
    <property type="protein sequence ID" value="OBZ73429.1"/>
    <property type="molecule type" value="Genomic_DNA"/>
</dbReference>
<dbReference type="GO" id="GO:0030337">
    <property type="term" value="F:DNA polymerase processivity factor activity"/>
    <property type="evidence" value="ECO:0007669"/>
    <property type="project" value="InterPro"/>
</dbReference>
<dbReference type="Gene3D" id="3.70.10.10">
    <property type="match status" value="1"/>
</dbReference>
<dbReference type="Proteomes" id="UP000092993">
    <property type="component" value="Unassembled WGS sequence"/>
</dbReference>
<dbReference type="PROSITE" id="PS01251">
    <property type="entry name" value="PCNA_1"/>
    <property type="match status" value="1"/>
</dbReference>
<dbReference type="PANTHER" id="PTHR11352:SF0">
    <property type="entry name" value="PROLIFERATING CELL NUCLEAR ANTIGEN"/>
    <property type="match status" value="1"/>
</dbReference>
<dbReference type="NCBIfam" id="TIGR00590">
    <property type="entry name" value="pcna"/>
    <property type="match status" value="1"/>
</dbReference>
<feature type="compositionally biased region" description="Acidic residues" evidence="5">
    <location>
        <begin position="197"/>
        <end position="207"/>
    </location>
</feature>
<feature type="compositionally biased region" description="Basic and acidic residues" evidence="5">
    <location>
        <begin position="208"/>
        <end position="220"/>
    </location>
</feature>
<evidence type="ECO:0000259" key="6">
    <source>
        <dbReference type="Pfam" id="PF00705"/>
    </source>
</evidence>
<dbReference type="InterPro" id="IPR000730">
    <property type="entry name" value="Pr_cel_nuc_antig"/>
</dbReference>
<evidence type="ECO:0000256" key="3">
    <source>
        <dbReference type="RuleBase" id="RU000641"/>
    </source>
</evidence>
<name>A0A1C7MAK5_GRIFR</name>